<protein>
    <submittedName>
        <fullName evidence="3">Paraquat-inducible protein A</fullName>
    </submittedName>
</protein>
<evidence type="ECO:0000313" key="4">
    <source>
        <dbReference type="Proteomes" id="UP000826462"/>
    </source>
</evidence>
<organism evidence="3 4">
    <name type="scientific">Paraburkholderia edwinii</name>
    <dbReference type="NCBI Taxonomy" id="2861782"/>
    <lineage>
        <taxon>Bacteria</taxon>
        <taxon>Pseudomonadati</taxon>
        <taxon>Pseudomonadota</taxon>
        <taxon>Betaproteobacteria</taxon>
        <taxon>Burkholderiales</taxon>
        <taxon>Burkholderiaceae</taxon>
        <taxon>Paraburkholderia</taxon>
    </lineage>
</organism>
<sequence>MEQDRLIACHDCDALFQKPRLGRRRLARCPRCGAVLYGSSTGRLDPICAMTMAALITFLIAQTFPIIELEANGITSQASLFGAIEVLWTQDMQIVAVMVFCSTILFPLTELLALLYVLLSVRAGYVPLAFHQVMRAIQFVRPWGMIEVFMLGTLVTIVKMTSVARVIPEAALFAFGALTLMFAVVVTFEPRTLWDIADTLTRHKTRQTRRRMRRTKNLGKPTARQPGSSGTAGTTGTAASTPRRG</sequence>
<accession>A0ABX8UKT5</accession>
<feature type="compositionally biased region" description="Basic residues" evidence="1">
    <location>
        <begin position="205"/>
        <end position="217"/>
    </location>
</feature>
<proteinExistence type="predicted"/>
<dbReference type="Proteomes" id="UP000826462">
    <property type="component" value="Chromosome 1"/>
</dbReference>
<feature type="transmembrane region" description="Helical" evidence="2">
    <location>
        <begin position="170"/>
        <end position="188"/>
    </location>
</feature>
<keyword evidence="2" id="KW-1133">Transmembrane helix</keyword>
<dbReference type="Pfam" id="PF04403">
    <property type="entry name" value="PqiA"/>
    <property type="match status" value="1"/>
</dbReference>
<keyword evidence="4" id="KW-1185">Reference proteome</keyword>
<name>A0ABX8UKT5_9BURK</name>
<dbReference type="InterPro" id="IPR007498">
    <property type="entry name" value="PqiA-like"/>
</dbReference>
<gene>
    <name evidence="3" type="ORF">KZJ38_04590</name>
</gene>
<feature type="compositionally biased region" description="Low complexity" evidence="1">
    <location>
        <begin position="227"/>
        <end position="245"/>
    </location>
</feature>
<feature type="transmembrane region" description="Helical" evidence="2">
    <location>
        <begin position="47"/>
        <end position="67"/>
    </location>
</feature>
<reference evidence="3 4" key="1">
    <citation type="submission" date="2021-07" db="EMBL/GenBank/DDBJ databases">
        <title>Paraburkholderia edwinii protects Aspergillus sp. from phenazines by acting as a toxin sponge.</title>
        <authorList>
            <person name="Dahlstrom K.M."/>
            <person name="Newman D.K."/>
        </authorList>
    </citation>
    <scope>NUCLEOTIDE SEQUENCE [LARGE SCALE GENOMIC DNA]</scope>
    <source>
        <strain evidence="3 4">Pe01</strain>
    </source>
</reference>
<feature type="transmembrane region" description="Helical" evidence="2">
    <location>
        <begin position="139"/>
        <end position="158"/>
    </location>
</feature>
<keyword evidence="2" id="KW-0472">Membrane</keyword>
<evidence type="ECO:0000256" key="2">
    <source>
        <dbReference type="SAM" id="Phobius"/>
    </source>
</evidence>
<keyword evidence="2" id="KW-0812">Transmembrane</keyword>
<feature type="region of interest" description="Disordered" evidence="1">
    <location>
        <begin position="205"/>
        <end position="245"/>
    </location>
</feature>
<dbReference type="EMBL" id="CP080095">
    <property type="protein sequence ID" value="QYD69643.1"/>
    <property type="molecule type" value="Genomic_DNA"/>
</dbReference>
<evidence type="ECO:0000256" key="1">
    <source>
        <dbReference type="SAM" id="MobiDB-lite"/>
    </source>
</evidence>
<evidence type="ECO:0000313" key="3">
    <source>
        <dbReference type="EMBL" id="QYD69643.1"/>
    </source>
</evidence>
<feature type="transmembrane region" description="Helical" evidence="2">
    <location>
        <begin position="94"/>
        <end position="119"/>
    </location>
</feature>
<dbReference type="RefSeq" id="WP_219798982.1">
    <property type="nucleotide sequence ID" value="NZ_CP080095.1"/>
</dbReference>